<evidence type="ECO:0000259" key="4">
    <source>
        <dbReference type="Pfam" id="PF01386"/>
    </source>
</evidence>
<protein>
    <submittedName>
        <fullName evidence="5">50S ribosomal protein L25</fullName>
    </submittedName>
</protein>
<accession>A0A928Z420</accession>
<organism evidence="5 6">
    <name type="scientific">Romeriopsis navalis LEGE 11480</name>
    <dbReference type="NCBI Taxonomy" id="2777977"/>
    <lineage>
        <taxon>Bacteria</taxon>
        <taxon>Bacillati</taxon>
        <taxon>Cyanobacteriota</taxon>
        <taxon>Cyanophyceae</taxon>
        <taxon>Leptolyngbyales</taxon>
        <taxon>Leptolyngbyaceae</taxon>
        <taxon>Romeriopsis</taxon>
        <taxon>Romeriopsis navalis</taxon>
    </lineage>
</organism>
<gene>
    <name evidence="5" type="primary">rplY</name>
    <name evidence="5" type="ORF">IQ266_20390</name>
</gene>
<dbReference type="InterPro" id="IPR020056">
    <property type="entry name" value="Rbsml_bL25/Gln-tRNA_synth_N"/>
</dbReference>
<sequence>MAKFSIEAAKRPEGSKPNALRREGKMPATVYGHNGTESLQIVIDAKQAGFLVRDAVERKSQIDLSIPDLKMNTTAVLQEVQKHPWKPSIYHISFMAAKA</sequence>
<evidence type="ECO:0000256" key="1">
    <source>
        <dbReference type="ARBA" id="ARBA00022980"/>
    </source>
</evidence>
<evidence type="ECO:0000256" key="3">
    <source>
        <dbReference type="SAM" id="MobiDB-lite"/>
    </source>
</evidence>
<dbReference type="InterPro" id="IPR029751">
    <property type="entry name" value="Ribosomal_L25_dom"/>
</dbReference>
<evidence type="ECO:0000313" key="6">
    <source>
        <dbReference type="Proteomes" id="UP000625316"/>
    </source>
</evidence>
<dbReference type="GO" id="GO:0006412">
    <property type="term" value="P:translation"/>
    <property type="evidence" value="ECO:0007669"/>
    <property type="project" value="InterPro"/>
</dbReference>
<dbReference type="SUPFAM" id="SSF50715">
    <property type="entry name" value="Ribosomal protein L25-like"/>
    <property type="match status" value="1"/>
</dbReference>
<proteinExistence type="predicted"/>
<keyword evidence="1 5" id="KW-0689">Ribosomal protein</keyword>
<dbReference type="GO" id="GO:1990904">
    <property type="term" value="C:ribonucleoprotein complex"/>
    <property type="evidence" value="ECO:0007669"/>
    <property type="project" value="UniProtKB-KW"/>
</dbReference>
<dbReference type="EMBL" id="JADEXQ010000088">
    <property type="protein sequence ID" value="MBE9032101.1"/>
    <property type="molecule type" value="Genomic_DNA"/>
</dbReference>
<dbReference type="Gene3D" id="2.40.240.10">
    <property type="entry name" value="Ribosomal Protein L25, Chain P"/>
    <property type="match status" value="1"/>
</dbReference>
<name>A0A928Z420_9CYAN</name>
<feature type="compositionally biased region" description="Basic and acidic residues" evidence="3">
    <location>
        <begin position="8"/>
        <end position="24"/>
    </location>
</feature>
<feature type="region of interest" description="Disordered" evidence="3">
    <location>
        <begin position="1"/>
        <end position="24"/>
    </location>
</feature>
<dbReference type="GO" id="GO:0005840">
    <property type="term" value="C:ribosome"/>
    <property type="evidence" value="ECO:0007669"/>
    <property type="project" value="UniProtKB-KW"/>
</dbReference>
<dbReference type="RefSeq" id="WP_264326925.1">
    <property type="nucleotide sequence ID" value="NZ_JADEXQ010000088.1"/>
</dbReference>
<dbReference type="Proteomes" id="UP000625316">
    <property type="component" value="Unassembled WGS sequence"/>
</dbReference>
<keyword evidence="2" id="KW-0687">Ribonucleoprotein</keyword>
<dbReference type="InterPro" id="IPR011035">
    <property type="entry name" value="Ribosomal_bL25/Gln-tRNA_synth"/>
</dbReference>
<evidence type="ECO:0000313" key="5">
    <source>
        <dbReference type="EMBL" id="MBE9032101.1"/>
    </source>
</evidence>
<dbReference type="GO" id="GO:0003735">
    <property type="term" value="F:structural constituent of ribosome"/>
    <property type="evidence" value="ECO:0007669"/>
    <property type="project" value="InterPro"/>
</dbReference>
<evidence type="ECO:0000256" key="2">
    <source>
        <dbReference type="ARBA" id="ARBA00023274"/>
    </source>
</evidence>
<keyword evidence="6" id="KW-1185">Reference proteome</keyword>
<reference evidence="5" key="1">
    <citation type="submission" date="2020-10" db="EMBL/GenBank/DDBJ databases">
        <authorList>
            <person name="Castelo-Branco R."/>
            <person name="Eusebio N."/>
            <person name="Adriana R."/>
            <person name="Vieira A."/>
            <person name="Brugerolle De Fraissinette N."/>
            <person name="Rezende De Castro R."/>
            <person name="Schneider M.P."/>
            <person name="Vasconcelos V."/>
            <person name="Leao P.N."/>
        </authorList>
    </citation>
    <scope>NUCLEOTIDE SEQUENCE</scope>
    <source>
        <strain evidence="5">LEGE 11480</strain>
    </source>
</reference>
<dbReference type="Pfam" id="PF01386">
    <property type="entry name" value="Ribosomal_L25p"/>
    <property type="match status" value="1"/>
</dbReference>
<dbReference type="AlphaFoldDB" id="A0A928Z420"/>
<comment type="caution">
    <text evidence="5">The sequence shown here is derived from an EMBL/GenBank/DDBJ whole genome shotgun (WGS) entry which is preliminary data.</text>
</comment>
<dbReference type="CDD" id="cd00495">
    <property type="entry name" value="Ribosomal_L25_TL5_CTC"/>
    <property type="match status" value="1"/>
</dbReference>
<dbReference type="NCBIfam" id="NF004612">
    <property type="entry name" value="PRK05943.1"/>
    <property type="match status" value="1"/>
</dbReference>
<feature type="domain" description="Large ribosomal subunit protein bL25 L25" evidence="4">
    <location>
        <begin position="6"/>
        <end position="94"/>
    </location>
</feature>